<dbReference type="PANTHER" id="PTHR44102">
    <property type="entry name" value="PROTEIN NPG1"/>
    <property type="match status" value="1"/>
</dbReference>
<keyword evidence="1" id="KW-0802">TPR repeat</keyword>
<dbReference type="Proteomes" id="UP000245207">
    <property type="component" value="Unassembled WGS sequence"/>
</dbReference>
<dbReference type="InterPro" id="IPR043376">
    <property type="entry name" value="NPG1-like"/>
</dbReference>
<accession>A0A2U1PWT4</accession>
<protein>
    <submittedName>
        <fullName evidence="2">Tetratricopeptide-like helical</fullName>
    </submittedName>
</protein>
<organism evidence="2 3">
    <name type="scientific">Artemisia annua</name>
    <name type="common">Sweet wormwood</name>
    <dbReference type="NCBI Taxonomy" id="35608"/>
    <lineage>
        <taxon>Eukaryota</taxon>
        <taxon>Viridiplantae</taxon>
        <taxon>Streptophyta</taxon>
        <taxon>Embryophyta</taxon>
        <taxon>Tracheophyta</taxon>
        <taxon>Spermatophyta</taxon>
        <taxon>Magnoliopsida</taxon>
        <taxon>eudicotyledons</taxon>
        <taxon>Gunneridae</taxon>
        <taxon>Pentapetalae</taxon>
        <taxon>asterids</taxon>
        <taxon>campanulids</taxon>
        <taxon>Asterales</taxon>
        <taxon>Asteraceae</taxon>
        <taxon>Asteroideae</taxon>
        <taxon>Anthemideae</taxon>
        <taxon>Artemisiinae</taxon>
        <taxon>Artemisia</taxon>
    </lineage>
</organism>
<reference evidence="2 3" key="1">
    <citation type="journal article" date="2018" name="Mol. Plant">
        <title>The genome of Artemisia annua provides insight into the evolution of Asteraceae family and artemisinin biosynthesis.</title>
        <authorList>
            <person name="Shen Q."/>
            <person name="Zhang L."/>
            <person name="Liao Z."/>
            <person name="Wang S."/>
            <person name="Yan T."/>
            <person name="Shi P."/>
            <person name="Liu M."/>
            <person name="Fu X."/>
            <person name="Pan Q."/>
            <person name="Wang Y."/>
            <person name="Lv Z."/>
            <person name="Lu X."/>
            <person name="Zhang F."/>
            <person name="Jiang W."/>
            <person name="Ma Y."/>
            <person name="Chen M."/>
            <person name="Hao X."/>
            <person name="Li L."/>
            <person name="Tang Y."/>
            <person name="Lv G."/>
            <person name="Zhou Y."/>
            <person name="Sun X."/>
            <person name="Brodelius P.E."/>
            <person name="Rose J.K.C."/>
            <person name="Tang K."/>
        </authorList>
    </citation>
    <scope>NUCLEOTIDE SEQUENCE [LARGE SCALE GENOMIC DNA]</scope>
    <source>
        <strain evidence="3">cv. Huhao1</strain>
        <tissue evidence="2">Leaf</tissue>
    </source>
</reference>
<dbReference type="InterPro" id="IPR011990">
    <property type="entry name" value="TPR-like_helical_dom_sf"/>
</dbReference>
<dbReference type="InterPro" id="IPR019734">
    <property type="entry name" value="TPR_rpt"/>
</dbReference>
<evidence type="ECO:0000313" key="3">
    <source>
        <dbReference type="Proteomes" id="UP000245207"/>
    </source>
</evidence>
<dbReference type="PROSITE" id="PS50005">
    <property type="entry name" value="TPR"/>
    <property type="match status" value="1"/>
</dbReference>
<dbReference type="EMBL" id="PKPP01000644">
    <property type="protein sequence ID" value="PWA90228.1"/>
    <property type="molecule type" value="Genomic_DNA"/>
</dbReference>
<dbReference type="Gene3D" id="1.25.40.10">
    <property type="entry name" value="Tetratricopeptide repeat domain"/>
    <property type="match status" value="2"/>
</dbReference>
<name>A0A2U1PWT4_ARTAN</name>
<feature type="repeat" description="TPR" evidence="1">
    <location>
        <begin position="633"/>
        <end position="666"/>
    </location>
</feature>
<proteinExistence type="predicted"/>
<dbReference type="SMART" id="SM00028">
    <property type="entry name" value="TPR"/>
    <property type="match status" value="6"/>
</dbReference>
<sequence>MRNLTRERKSNNRVNRKLGNLLKCVCMSKQSHSTNEMIPSSESLATKDYSESLATKDYSESAYSSQVVGENDNKPDTGSIEEAELSLRDTGSLSYEEARALLGRYEYQKGNIEAALHVFEGIDIATVTSKIKISLAKRAEPRKRRSHNYNYAAPPLSAHALSLLLEAIYLKSKSLQILGKYKEAAQSCKVVLDIVESSLPEGLPENFGTDSKLQETINNAVELLPSLYQLADLPQETIFSFRRALLNHWNLNEETVAKIQKEFAIFLLYSGSKEADPPNLRSQMDSSFVPRNNMEEAILLLMILLRKVKLKRIEWDPSVLDHLSYALSVCGGLKALGKELEELLPAVIDKKERHLLLSLCYYGQGDGLTALNLLRNVYKHDDPNCVFSLLMGSKICGENRDFAEEGVNLGKRAIHILENKCEELVGVANSLLGISLSGYSRSSLSESERVNRQSEAIQCLETADRLTRMNDSRIVYELCLENADQRKLDVALGQAKRLIKLEGGSQARSWLLLARILSGQKRFLDGETIINAALEQTGKWDRGELLRTKAKLQIAQGHVKRALETYTQLLAVLQVQNKSFPTQKKNLEVGRIHVKDLELETWHDLAMVYISLSQWRDAEACLLKSEALNYYSPSRWHITGLLYEAKGLEKEALKAYENALDIYPGHVESLVSMAMVLRRFGGKSGPVIRSFLTEALRLDRMNSSAWFKLGQLYKDEGPMCITESVDCFEAASILMETDPIEPFR</sequence>
<dbReference type="Pfam" id="PF13181">
    <property type="entry name" value="TPR_8"/>
    <property type="match status" value="1"/>
</dbReference>
<evidence type="ECO:0000313" key="2">
    <source>
        <dbReference type="EMBL" id="PWA90228.1"/>
    </source>
</evidence>
<comment type="caution">
    <text evidence="2">The sequence shown here is derived from an EMBL/GenBank/DDBJ whole genome shotgun (WGS) entry which is preliminary data.</text>
</comment>
<dbReference type="OrthoDB" id="29013at2759"/>
<gene>
    <name evidence="2" type="ORF">CTI12_AA094140</name>
</gene>
<dbReference type="PANTHER" id="PTHR44102:SF12">
    <property type="entry name" value="PROTEIN NPGR2"/>
    <property type="match status" value="1"/>
</dbReference>
<dbReference type="STRING" id="35608.A0A2U1PWT4"/>
<dbReference type="SUPFAM" id="SSF48452">
    <property type="entry name" value="TPR-like"/>
    <property type="match status" value="2"/>
</dbReference>
<dbReference type="AlphaFoldDB" id="A0A2U1PWT4"/>
<evidence type="ECO:0000256" key="1">
    <source>
        <dbReference type="PROSITE-ProRule" id="PRU00339"/>
    </source>
</evidence>
<keyword evidence="3" id="KW-1185">Reference proteome</keyword>